<evidence type="ECO:0000313" key="3">
    <source>
        <dbReference type="Proteomes" id="UP000245468"/>
    </source>
</evidence>
<protein>
    <submittedName>
        <fullName evidence="2">Uncharacterized protein</fullName>
    </submittedName>
</protein>
<accession>A0A2S2DTC8</accession>
<dbReference type="EMBL" id="CP029346">
    <property type="protein sequence ID" value="AWL08654.1"/>
    <property type="molecule type" value="Genomic_DNA"/>
</dbReference>
<dbReference type="Proteomes" id="UP000245468">
    <property type="component" value="Chromosome"/>
</dbReference>
<dbReference type="Pfam" id="PF20136">
    <property type="entry name" value="DUF6526"/>
    <property type="match status" value="1"/>
</dbReference>
<dbReference type="InterPro" id="IPR045385">
    <property type="entry name" value="DUF6526"/>
</dbReference>
<keyword evidence="1" id="KW-0812">Transmembrane</keyword>
<feature type="transmembrane region" description="Helical" evidence="1">
    <location>
        <begin position="43"/>
        <end position="63"/>
    </location>
</feature>
<sequence>MNHQEYDTHTRYYHLHHFIILPLAFFFFIWTVKLALEDLANDWLYILVGLLFILISFVSRIYANKNQDRIIRLEMRLRYFQLMNVPFTEKENMLDIHQIVALRFASDDELLELIDRAILQNLSPKEIKKSIREWQGDFMRV</sequence>
<keyword evidence="1" id="KW-0472">Membrane</keyword>
<evidence type="ECO:0000313" key="2">
    <source>
        <dbReference type="EMBL" id="AWL08654.1"/>
    </source>
</evidence>
<evidence type="ECO:0000256" key="1">
    <source>
        <dbReference type="SAM" id="Phobius"/>
    </source>
</evidence>
<reference evidence="3" key="1">
    <citation type="submission" date="2018-05" db="EMBL/GenBank/DDBJ databases">
        <title>Pseudarcicella sp. HME7025 Genome sequencing and assembly.</title>
        <authorList>
            <person name="Kim H."/>
            <person name="Kang H."/>
            <person name="Joh K."/>
        </authorList>
    </citation>
    <scope>NUCLEOTIDE SEQUENCE [LARGE SCALE GENOMIC DNA]</scope>
    <source>
        <strain evidence="3">HME7025</strain>
    </source>
</reference>
<proteinExistence type="predicted"/>
<gene>
    <name evidence="2" type="ORF">HME7025_00783</name>
</gene>
<dbReference type="RefSeq" id="WP_109322389.1">
    <property type="nucleotide sequence ID" value="NZ_CP029346.1"/>
</dbReference>
<dbReference type="OrthoDB" id="765463at2"/>
<name>A0A2S2DTC8_9BACT</name>
<feature type="transmembrane region" description="Helical" evidence="1">
    <location>
        <begin position="12"/>
        <end position="31"/>
    </location>
</feature>
<dbReference type="AlphaFoldDB" id="A0A2S2DTC8"/>
<dbReference type="KEGG" id="psez:HME7025_00783"/>
<organism evidence="2 3">
    <name type="scientific">Aquirufa nivalisilvae</name>
    <dbReference type="NCBI Taxonomy" id="2516557"/>
    <lineage>
        <taxon>Bacteria</taxon>
        <taxon>Pseudomonadati</taxon>
        <taxon>Bacteroidota</taxon>
        <taxon>Cytophagia</taxon>
        <taxon>Cytophagales</taxon>
        <taxon>Flectobacillaceae</taxon>
        <taxon>Aquirufa</taxon>
    </lineage>
</organism>
<keyword evidence="1" id="KW-1133">Transmembrane helix</keyword>
<keyword evidence="3" id="KW-1185">Reference proteome</keyword>